<accession>A0A0K0TNQ0</accession>
<proteinExistence type="predicted"/>
<protein>
    <submittedName>
        <fullName evidence="1">RNA-binding protein</fullName>
    </submittedName>
</protein>
<reference evidence="1" key="1">
    <citation type="journal article" date="2015" name="Virus Res.">
        <title>A novel, highly divergent ssDNA virus identified in Brazil infecting apple, pear and grapevine.</title>
        <authorList>
            <person name="Basso M.F."/>
            <person name="da Silva J.C."/>
            <person name="Fajardo T.V."/>
            <person name="Fontes E.P."/>
            <person name="Zerbini F.M."/>
        </authorList>
    </citation>
    <scope>NUCLEOTIDE SEQUENCE</scope>
    <source>
        <strain evidence="1">MFB14</strain>
    </source>
</reference>
<evidence type="ECO:0000313" key="1">
    <source>
        <dbReference type="EMBL" id="AKR53171.1"/>
    </source>
</evidence>
<name>A0A0K0TNQ0_9VIRU</name>
<sequence length="130" mass="14891">MMIYLSVNLQNGCAVLFGSLKKVNRVPSIYKGILNSRRQFVLHASAKLSMEIILTWRSEEGQETRLTIIAPRRKPGFQVHIHMDPGNFAKVGERILKLQQRQSLNKMPMMTNYYITILGLWLNILSSSNS</sequence>
<organism evidence="1">
    <name type="scientific">Temperate fruit decay-associated virus</name>
    <dbReference type="NCBI Taxonomy" id="1628899"/>
    <lineage>
        <taxon>Viruses</taxon>
        <taxon>Monodnaviria</taxon>
        <taxon>Shotokuvirae</taxon>
        <taxon>Cressdnaviricota</taxon>
        <taxon>Arfiviricetes</taxon>
        <taxon>Mulpavirales</taxon>
        <taxon>Amesuviridae</taxon>
        <taxon>Temfrudevirus</taxon>
        <taxon>Temfrudevirus temperatum</taxon>
    </lineage>
</organism>
<dbReference type="EMBL" id="KR134313">
    <property type="protein sequence ID" value="AKR53171.1"/>
    <property type="molecule type" value="Genomic_DNA"/>
</dbReference>